<evidence type="ECO:0000313" key="3">
    <source>
        <dbReference type="Proteomes" id="UP000527143"/>
    </source>
</evidence>
<comment type="caution">
    <text evidence="2">The sequence shown here is derived from an EMBL/GenBank/DDBJ whole genome shotgun (WGS) entry which is preliminary data.</text>
</comment>
<accession>A0A840YJX2</accession>
<name>A0A840YJX2_9SPHN</name>
<dbReference type="RefSeq" id="WP_184088129.1">
    <property type="nucleotide sequence ID" value="NZ_JACIJF010000007.1"/>
</dbReference>
<evidence type="ECO:0000256" key="1">
    <source>
        <dbReference type="SAM" id="MobiDB-lite"/>
    </source>
</evidence>
<gene>
    <name evidence="2" type="ORF">FHT02_002602</name>
</gene>
<protein>
    <submittedName>
        <fullName evidence="2">Uncharacterized protein</fullName>
    </submittedName>
</protein>
<dbReference type="EMBL" id="JACIJF010000007">
    <property type="protein sequence ID" value="MBB5711358.1"/>
    <property type="molecule type" value="Genomic_DNA"/>
</dbReference>
<feature type="region of interest" description="Disordered" evidence="1">
    <location>
        <begin position="68"/>
        <end position="87"/>
    </location>
</feature>
<keyword evidence="3" id="KW-1185">Reference proteome</keyword>
<proteinExistence type="predicted"/>
<dbReference type="AlphaFoldDB" id="A0A840YJX2"/>
<evidence type="ECO:0000313" key="2">
    <source>
        <dbReference type="EMBL" id="MBB5711358.1"/>
    </source>
</evidence>
<dbReference type="Proteomes" id="UP000527143">
    <property type="component" value="Unassembled WGS sequence"/>
</dbReference>
<feature type="compositionally biased region" description="Low complexity" evidence="1">
    <location>
        <begin position="71"/>
        <end position="81"/>
    </location>
</feature>
<sequence length="87" mass="8893">MRLILVLLGLAALVVVGLLATGMISLDAYGGRLPTISAETGKVAVGSSNRTVEVPTVEMRNTTVSLPTIEVQQAPPATTAPTPVPAQ</sequence>
<organism evidence="2 3">
    <name type="scientific">Sphingomonas xinjiangensis</name>
    <dbReference type="NCBI Taxonomy" id="643568"/>
    <lineage>
        <taxon>Bacteria</taxon>
        <taxon>Pseudomonadati</taxon>
        <taxon>Pseudomonadota</taxon>
        <taxon>Alphaproteobacteria</taxon>
        <taxon>Sphingomonadales</taxon>
        <taxon>Sphingomonadaceae</taxon>
        <taxon>Sphingomonas</taxon>
    </lineage>
</organism>
<reference evidence="2 3" key="1">
    <citation type="submission" date="2020-08" db="EMBL/GenBank/DDBJ databases">
        <title>Genomic Encyclopedia of Type Strains, Phase IV (KMG-IV): sequencing the most valuable type-strain genomes for metagenomic binning, comparative biology and taxonomic classification.</title>
        <authorList>
            <person name="Goeker M."/>
        </authorList>
    </citation>
    <scope>NUCLEOTIDE SEQUENCE [LARGE SCALE GENOMIC DNA]</scope>
    <source>
        <strain evidence="2 3">DSM 26736</strain>
    </source>
</reference>